<comment type="subunit">
    <text evidence="4">Component of the Mediator complex.</text>
</comment>
<evidence type="ECO:0000256" key="5">
    <source>
        <dbReference type="SAM" id="MobiDB-lite"/>
    </source>
</evidence>
<keyword evidence="4" id="KW-0804">Transcription</keyword>
<dbReference type="Gene3D" id="1.10.287.3490">
    <property type="match status" value="1"/>
</dbReference>
<gene>
    <name evidence="4" type="primary">MED11</name>
    <name evidence="6" type="ORF">B0T24DRAFT_637863</name>
</gene>
<reference evidence="6" key="1">
    <citation type="journal article" date="2023" name="Mol. Phylogenet. Evol.">
        <title>Genome-scale phylogeny and comparative genomics of the fungal order Sordariales.</title>
        <authorList>
            <person name="Hensen N."/>
            <person name="Bonometti L."/>
            <person name="Westerberg I."/>
            <person name="Brannstrom I.O."/>
            <person name="Guillou S."/>
            <person name="Cros-Aarteil S."/>
            <person name="Calhoun S."/>
            <person name="Haridas S."/>
            <person name="Kuo A."/>
            <person name="Mondo S."/>
            <person name="Pangilinan J."/>
            <person name="Riley R."/>
            <person name="LaButti K."/>
            <person name="Andreopoulos B."/>
            <person name="Lipzen A."/>
            <person name="Chen C."/>
            <person name="Yan M."/>
            <person name="Daum C."/>
            <person name="Ng V."/>
            <person name="Clum A."/>
            <person name="Steindorff A."/>
            <person name="Ohm R.A."/>
            <person name="Martin F."/>
            <person name="Silar P."/>
            <person name="Natvig D.O."/>
            <person name="Lalanne C."/>
            <person name="Gautier V."/>
            <person name="Ament-Velasquez S.L."/>
            <person name="Kruys A."/>
            <person name="Hutchinson M.I."/>
            <person name="Powell A.J."/>
            <person name="Barry K."/>
            <person name="Miller A.N."/>
            <person name="Grigoriev I.V."/>
            <person name="Debuchy R."/>
            <person name="Gladieux P."/>
            <person name="Hiltunen Thoren M."/>
            <person name="Johannesson H."/>
        </authorList>
    </citation>
    <scope>NUCLEOTIDE SEQUENCE</scope>
    <source>
        <strain evidence="6">CBS 958.72</strain>
    </source>
</reference>
<evidence type="ECO:0000256" key="4">
    <source>
        <dbReference type="RuleBase" id="RU364147"/>
    </source>
</evidence>
<organism evidence="6 7">
    <name type="scientific">Lasiosphaeria ovina</name>
    <dbReference type="NCBI Taxonomy" id="92902"/>
    <lineage>
        <taxon>Eukaryota</taxon>
        <taxon>Fungi</taxon>
        <taxon>Dikarya</taxon>
        <taxon>Ascomycota</taxon>
        <taxon>Pezizomycotina</taxon>
        <taxon>Sordariomycetes</taxon>
        <taxon>Sordariomycetidae</taxon>
        <taxon>Sordariales</taxon>
        <taxon>Lasiosphaeriaceae</taxon>
        <taxon>Lasiosphaeria</taxon>
    </lineage>
</organism>
<accession>A0AAE0JY02</accession>
<name>A0AAE0JY02_9PEZI</name>
<evidence type="ECO:0000256" key="2">
    <source>
        <dbReference type="ARBA" id="ARBA00008186"/>
    </source>
</evidence>
<comment type="subcellular location">
    <subcellularLocation>
        <location evidence="1 4">Nucleus</location>
    </subcellularLocation>
</comment>
<keyword evidence="4" id="KW-0805">Transcription regulation</keyword>
<feature type="region of interest" description="Disordered" evidence="5">
    <location>
        <begin position="62"/>
        <end position="81"/>
    </location>
</feature>
<dbReference type="GO" id="GO:0003712">
    <property type="term" value="F:transcription coregulator activity"/>
    <property type="evidence" value="ECO:0007669"/>
    <property type="project" value="InterPro"/>
</dbReference>
<sequence>MEAPTRPPASDGAGVAIGGDQVDIHKPFTKVERIQQLGEIDKDIASLLVHASEAMKAVAKIPAAQPPAPDAANNNDDDDDEAADAVANFTAAQTKFIDKLDRIDKLLKRQIYALEEAGIITLRTSAEPAMIETAGAGAEGRVKIIPSRLEPDGMGKWGKFDVGYLNMSSNTVERDMEGELWFKAKEHLAAAVAEKTADRMQE</sequence>
<keyword evidence="7" id="KW-1185">Reference proteome</keyword>
<evidence type="ECO:0000313" key="6">
    <source>
        <dbReference type="EMBL" id="KAK3366082.1"/>
    </source>
</evidence>
<comment type="function">
    <text evidence="4">Component of the Mediator complex, a coactivator involved in the regulated transcription of nearly all RNA polymerase II-dependent genes. Mediator functions as a bridge to convey information from gene-specific regulatory proteins to the basal RNA polymerase II transcription machinery. Mediator is recruited to promoters by direct interactions with regulatory proteins and serves as a scaffold for the assembly of a functional pre-initiation complex with RNA polymerase II and the general transcription factors.</text>
</comment>
<proteinExistence type="inferred from homology"/>
<evidence type="ECO:0000256" key="1">
    <source>
        <dbReference type="ARBA" id="ARBA00004123"/>
    </source>
</evidence>
<dbReference type="Proteomes" id="UP001287356">
    <property type="component" value="Unassembled WGS sequence"/>
</dbReference>
<evidence type="ECO:0000256" key="3">
    <source>
        <dbReference type="ARBA" id="ARBA00023242"/>
    </source>
</evidence>
<keyword evidence="3 4" id="KW-0539">Nucleus</keyword>
<keyword evidence="4" id="KW-0010">Activator</keyword>
<dbReference type="GO" id="GO:0016592">
    <property type="term" value="C:mediator complex"/>
    <property type="evidence" value="ECO:0007669"/>
    <property type="project" value="InterPro"/>
</dbReference>
<dbReference type="GO" id="GO:0006357">
    <property type="term" value="P:regulation of transcription by RNA polymerase II"/>
    <property type="evidence" value="ECO:0007669"/>
    <property type="project" value="InterPro"/>
</dbReference>
<comment type="caution">
    <text evidence="6">The sequence shown here is derived from an EMBL/GenBank/DDBJ whole genome shotgun (WGS) entry which is preliminary data.</text>
</comment>
<evidence type="ECO:0000313" key="7">
    <source>
        <dbReference type="Proteomes" id="UP001287356"/>
    </source>
</evidence>
<dbReference type="Pfam" id="PF10280">
    <property type="entry name" value="Med11"/>
    <property type="match status" value="1"/>
</dbReference>
<protein>
    <recommendedName>
        <fullName evidence="4">Mediator of RNA polymerase II transcription subunit 11</fullName>
    </recommendedName>
    <alternativeName>
        <fullName evidence="4">Mediator complex subunit 11</fullName>
    </alternativeName>
</protein>
<dbReference type="AlphaFoldDB" id="A0AAE0JY02"/>
<reference evidence="6" key="2">
    <citation type="submission" date="2023-06" db="EMBL/GenBank/DDBJ databases">
        <authorList>
            <consortium name="Lawrence Berkeley National Laboratory"/>
            <person name="Haridas S."/>
            <person name="Hensen N."/>
            <person name="Bonometti L."/>
            <person name="Westerberg I."/>
            <person name="Brannstrom I.O."/>
            <person name="Guillou S."/>
            <person name="Cros-Aarteil S."/>
            <person name="Calhoun S."/>
            <person name="Kuo A."/>
            <person name="Mondo S."/>
            <person name="Pangilinan J."/>
            <person name="Riley R."/>
            <person name="Labutti K."/>
            <person name="Andreopoulos B."/>
            <person name="Lipzen A."/>
            <person name="Chen C."/>
            <person name="Yanf M."/>
            <person name="Daum C."/>
            <person name="Ng V."/>
            <person name="Clum A."/>
            <person name="Steindorff A."/>
            <person name="Ohm R."/>
            <person name="Martin F."/>
            <person name="Silar P."/>
            <person name="Natvig D."/>
            <person name="Lalanne C."/>
            <person name="Gautier V."/>
            <person name="Ament-Velasquez S.L."/>
            <person name="Kruys A."/>
            <person name="Hutchinson M.I."/>
            <person name="Powell A.J."/>
            <person name="Barry K."/>
            <person name="Miller A.N."/>
            <person name="Grigoriev I.V."/>
            <person name="Debuchy R."/>
            <person name="Gladieux P."/>
            <person name="Thoren M.H."/>
            <person name="Johannesson H."/>
        </authorList>
    </citation>
    <scope>NUCLEOTIDE SEQUENCE</scope>
    <source>
        <strain evidence="6">CBS 958.72</strain>
    </source>
</reference>
<comment type="similarity">
    <text evidence="2 4">Belongs to the Mediator complex subunit 11 family.</text>
</comment>
<dbReference type="EMBL" id="JAULSN010000008">
    <property type="protein sequence ID" value="KAK3366082.1"/>
    <property type="molecule type" value="Genomic_DNA"/>
</dbReference>
<dbReference type="InterPro" id="IPR019404">
    <property type="entry name" value="Mediator_Med11"/>
</dbReference>